<evidence type="ECO:0000256" key="9">
    <source>
        <dbReference type="ARBA" id="ARBA00022859"/>
    </source>
</evidence>
<comment type="function">
    <text evidence="17">Pore-forming protein that plays a central role in antigen cross-presentation in dendritic cells by mediating delivery of antigens for cross-presentation. Dendritic cells bridge innate and adaptive immunity by capturing exogenous antigens on MHC class-I molecules and presenting them to naive CD8(+) T-cells. Acts by forming a pore in antigen-containing compartments, promoting the release of antigens into the cytosol, enabling generation of MHCI:peptide complexes and T-cell priming.</text>
</comment>
<dbReference type="OrthoDB" id="5950457at2759"/>
<keyword evidence="13" id="KW-1015">Disulfide bond</keyword>
<keyword evidence="6 19" id="KW-0812">Transmembrane</keyword>
<accession>A0A6P8GFC3</accession>
<evidence type="ECO:0000256" key="19">
    <source>
        <dbReference type="SAM" id="Phobius"/>
    </source>
</evidence>
<dbReference type="Proteomes" id="UP000515152">
    <property type="component" value="Chromosome 15"/>
</dbReference>
<dbReference type="InterPro" id="IPR020864">
    <property type="entry name" value="MACPF"/>
</dbReference>
<feature type="chain" id="PRO_5028041585" description="Macrophage-expressed gene 1 protein" evidence="20">
    <location>
        <begin position="22"/>
        <end position="687"/>
    </location>
</feature>
<evidence type="ECO:0000256" key="13">
    <source>
        <dbReference type="ARBA" id="ARBA00023157"/>
    </source>
</evidence>
<comment type="function">
    <text evidence="18">Pore-forming protein involved in both innate and adaptive immunity. Plays a central role in antigen cross-presentation in dendritic cells by forming a pore in antigen-containing compartments, thereby promoting delivery of antigens for cross-presentation. Also involved in innate immune response following bacterial infection; shows antibacterial activity against a wide spectrum of Gram-positive, Gram-negative and acid-fast bacteria. Reduces the viability of the intracytosolic pathogen L.monocytogenes by inhibiting acidification of the phagocytic vacuole of host cells which restricts bacterial translocation from the vacuole to the cytosol. Required for the antibacterial activity of reactive oxygen species and nitric oxide.</text>
</comment>
<evidence type="ECO:0000256" key="16">
    <source>
        <dbReference type="ARBA" id="ARBA00030728"/>
    </source>
</evidence>
<sequence length="687" mass="76774">MDPRLACLIILAVLHYGSVCAPPHPSNGLKECRKNLSLLALEVLPGGGWDNLRNRDMGRVMNFSYSQCQTTEDGVYLIPDKVFVMPQKITAVERSSEVLEHWLDYESSTSKTINADVSYLSVLNGKFSTESQRAKTYQVRDNSVTSRVQVRNHLYTVNTYPDFNLDTRFIQQVKEIADALQKNQTRNATFLSDMMVVNYGTHVITSVDAGATLEQEDYVESSYYHNSEKTQLSRSAGLSFFKVLKFDMDTKESQETLSYKTHLAHSLTQSHGGTSFYPGITLKTWQESTLNNLVAIDRAGLPLHYILNSATLPDLPETTVEKVAQSVRQAIELYYDVNKRPGCVNISSPNFNFQANVDDNSCVGPATNLRFGGVYQKCTKLTQDADAICAVQEQKNPDTGAFSCREPYFPTLLQSVLIEEVYSQTDQYKDCADFCLFDCCVQYSRVNHYVRRASAETYWCATSQATKPYSGYLFGGLYSPSLENPLTRSKGCPVHFFPLKFLSNGLMVCLSNDYEQATSLSVPFGGFFSCKAGNPLARSESRCPPQFSQHLATISDGCQVLYCVKSGAFTGGRLKPIHLPPFTHPALIRKVDNTTLVMITEGDQVWLRTGDSNSWQQAKPGEVGNYVRQLHASTSKGGQIVAGFLATFSIILAIGIAFIVQRKFRSLYHSRREGYEAFSDTRREPEV</sequence>
<dbReference type="PROSITE" id="PS51412">
    <property type="entry name" value="MACPF_2"/>
    <property type="match status" value="1"/>
</dbReference>
<evidence type="ECO:0000256" key="10">
    <source>
        <dbReference type="ARBA" id="ARBA00022989"/>
    </source>
</evidence>
<evidence type="ECO:0000256" key="12">
    <source>
        <dbReference type="ARBA" id="ARBA00023136"/>
    </source>
</evidence>
<evidence type="ECO:0000256" key="17">
    <source>
        <dbReference type="ARBA" id="ARBA00045657"/>
    </source>
</evidence>
<evidence type="ECO:0000313" key="23">
    <source>
        <dbReference type="RefSeq" id="XP_031437773.1"/>
    </source>
</evidence>
<dbReference type="RefSeq" id="XP_031437773.1">
    <property type="nucleotide sequence ID" value="XM_031581913.2"/>
</dbReference>
<evidence type="ECO:0000256" key="20">
    <source>
        <dbReference type="SAM" id="SignalP"/>
    </source>
</evidence>
<gene>
    <name evidence="23" type="primary">LOC105907273</name>
</gene>
<comment type="similarity">
    <text evidence="2">Belongs to the MPEG1 family.</text>
</comment>
<dbReference type="Pfam" id="PF01823">
    <property type="entry name" value="MACPF"/>
    <property type="match status" value="1"/>
</dbReference>
<keyword evidence="7 20" id="KW-0732">Signal</keyword>
<evidence type="ECO:0000313" key="22">
    <source>
        <dbReference type="Proteomes" id="UP000515152"/>
    </source>
</evidence>
<comment type="subcellular location">
    <subcellularLocation>
        <location evidence="1">Cytoplasmic vesicle</location>
        <location evidence="1">Phagosome membrane</location>
        <topology evidence="1">Multi-pass membrane protein</topology>
    </subcellularLocation>
</comment>
<keyword evidence="9" id="KW-0391">Immunity</keyword>
<evidence type="ECO:0000256" key="2">
    <source>
        <dbReference type="ARBA" id="ARBA00007256"/>
    </source>
</evidence>
<evidence type="ECO:0000256" key="3">
    <source>
        <dbReference type="ARBA" id="ARBA00021365"/>
    </source>
</evidence>
<evidence type="ECO:0000256" key="14">
    <source>
        <dbReference type="ARBA" id="ARBA00023180"/>
    </source>
</evidence>
<evidence type="ECO:0000256" key="1">
    <source>
        <dbReference type="ARBA" id="ARBA00004265"/>
    </source>
</evidence>
<reference evidence="23" key="1">
    <citation type="submission" date="2025-08" db="UniProtKB">
        <authorList>
            <consortium name="RefSeq"/>
        </authorList>
    </citation>
    <scope>IDENTIFICATION</scope>
</reference>
<feature type="domain" description="MACPF" evidence="21">
    <location>
        <begin position="28"/>
        <end position="338"/>
    </location>
</feature>
<evidence type="ECO:0000256" key="5">
    <source>
        <dbReference type="ARBA" id="ARBA00022588"/>
    </source>
</evidence>
<dbReference type="AlphaFoldDB" id="A0A6P8GFC3"/>
<keyword evidence="14" id="KW-0325">Glycoprotein</keyword>
<organism evidence="22 23">
    <name type="scientific">Clupea harengus</name>
    <name type="common">Atlantic herring</name>
    <dbReference type="NCBI Taxonomy" id="7950"/>
    <lineage>
        <taxon>Eukaryota</taxon>
        <taxon>Metazoa</taxon>
        <taxon>Chordata</taxon>
        <taxon>Craniata</taxon>
        <taxon>Vertebrata</taxon>
        <taxon>Euteleostomi</taxon>
        <taxon>Actinopterygii</taxon>
        <taxon>Neopterygii</taxon>
        <taxon>Teleostei</taxon>
        <taxon>Clupei</taxon>
        <taxon>Clupeiformes</taxon>
        <taxon>Clupeoidei</taxon>
        <taxon>Clupeidae</taxon>
        <taxon>Clupea</taxon>
    </lineage>
</organism>
<keyword evidence="4" id="KW-1134">Transmembrane beta strand</keyword>
<evidence type="ECO:0000256" key="6">
    <source>
        <dbReference type="ARBA" id="ARBA00022692"/>
    </source>
</evidence>
<name>A0A6P8GFC3_CLUHA</name>
<evidence type="ECO:0000256" key="15">
    <source>
        <dbReference type="ARBA" id="ARBA00023329"/>
    </source>
</evidence>
<dbReference type="GeneID" id="105907273"/>
<keyword evidence="11" id="KW-1064">Adaptive immunity</keyword>
<evidence type="ECO:0000256" key="8">
    <source>
        <dbReference type="ARBA" id="ARBA00022843"/>
    </source>
</evidence>
<keyword evidence="12 19" id="KW-0472">Membrane</keyword>
<evidence type="ECO:0000259" key="21">
    <source>
        <dbReference type="PROSITE" id="PS51412"/>
    </source>
</evidence>
<protein>
    <recommendedName>
        <fullName evidence="3">Macrophage-expressed gene 1 protein</fullName>
    </recommendedName>
    <alternativeName>
        <fullName evidence="16">Perforin-2</fullName>
    </alternativeName>
</protein>
<dbReference type="CDD" id="cd22579">
    <property type="entry name" value="MPEG1_P2"/>
    <property type="match status" value="1"/>
</dbReference>
<feature type="transmembrane region" description="Helical" evidence="19">
    <location>
        <begin position="640"/>
        <end position="660"/>
    </location>
</feature>
<dbReference type="SMART" id="SM00457">
    <property type="entry name" value="MACPF"/>
    <property type="match status" value="1"/>
</dbReference>
<keyword evidence="22" id="KW-1185">Reference proteome</keyword>
<evidence type="ECO:0000256" key="11">
    <source>
        <dbReference type="ARBA" id="ARBA00023130"/>
    </source>
</evidence>
<feature type="signal peptide" evidence="20">
    <location>
        <begin position="1"/>
        <end position="21"/>
    </location>
</feature>
<dbReference type="GO" id="GO:0002250">
    <property type="term" value="P:adaptive immune response"/>
    <property type="evidence" value="ECO:0007669"/>
    <property type="project" value="UniProtKB-KW"/>
</dbReference>
<dbReference type="PANTHER" id="PTHR31463">
    <property type="entry name" value="MACROPHAGE-EXPRESSED GENE 1 PROTEIN"/>
    <property type="match status" value="1"/>
</dbReference>
<dbReference type="GO" id="GO:0042742">
    <property type="term" value="P:defense response to bacterium"/>
    <property type="evidence" value="ECO:0007669"/>
    <property type="project" value="TreeGrafter"/>
</dbReference>
<keyword evidence="15" id="KW-0968">Cytoplasmic vesicle</keyword>
<dbReference type="KEGG" id="char:105907273"/>
<keyword evidence="10 19" id="KW-1133">Transmembrane helix</keyword>
<proteinExistence type="inferred from homology"/>
<evidence type="ECO:0000256" key="7">
    <source>
        <dbReference type="ARBA" id="ARBA00022729"/>
    </source>
</evidence>
<dbReference type="GO" id="GO:0045087">
    <property type="term" value="P:innate immune response"/>
    <property type="evidence" value="ECO:0007669"/>
    <property type="project" value="UniProtKB-KW"/>
</dbReference>
<dbReference type="PANTHER" id="PTHR31463:SF4">
    <property type="entry name" value="MACROPHAGE-EXPRESSED GENE 1 PROTEIN"/>
    <property type="match status" value="1"/>
</dbReference>
<evidence type="ECO:0000256" key="18">
    <source>
        <dbReference type="ARBA" id="ARBA00045689"/>
    </source>
</evidence>
<keyword evidence="5" id="KW-0399">Innate immunity</keyword>
<dbReference type="GO" id="GO:0030670">
    <property type="term" value="C:phagocytic vesicle membrane"/>
    <property type="evidence" value="ECO:0007669"/>
    <property type="project" value="UniProtKB-SubCell"/>
</dbReference>
<keyword evidence="8" id="KW-0832">Ubl conjugation</keyword>
<evidence type="ECO:0000256" key="4">
    <source>
        <dbReference type="ARBA" id="ARBA00022452"/>
    </source>
</evidence>
<dbReference type="InterPro" id="IPR039707">
    <property type="entry name" value="MPEG1"/>
</dbReference>